<evidence type="ECO:0000313" key="1">
    <source>
        <dbReference type="EMBL" id="QHT76405.1"/>
    </source>
</evidence>
<sequence length="124" mass="14976">MDIIKKHRKYNTEIRKKINSDLHKIKDEHFMQQIYNLIIEDIGHNYSKNINGIFINLNILSDFCIDKLINTLEEYSKYSKHDKNKKNNINISNYKFDDIEIINEMGHKLSNQEKLFIKKIKNYN</sequence>
<proteinExistence type="predicted"/>
<dbReference type="AlphaFoldDB" id="A0A6C0H8D6"/>
<accession>A0A6C0H8D6</accession>
<reference evidence="1" key="1">
    <citation type="journal article" date="2020" name="Nature">
        <title>Giant virus diversity and host interactions through global metagenomics.</title>
        <authorList>
            <person name="Schulz F."/>
            <person name="Roux S."/>
            <person name="Paez-Espino D."/>
            <person name="Jungbluth S."/>
            <person name="Walsh D.A."/>
            <person name="Denef V.J."/>
            <person name="McMahon K.D."/>
            <person name="Konstantinidis K.T."/>
            <person name="Eloe-Fadrosh E.A."/>
            <person name="Kyrpides N.C."/>
            <person name="Woyke T."/>
        </authorList>
    </citation>
    <scope>NUCLEOTIDE SEQUENCE</scope>
    <source>
        <strain evidence="1">GVMAG-M-3300023179-82</strain>
    </source>
</reference>
<name>A0A6C0H8D6_9ZZZZ</name>
<dbReference type="EMBL" id="MN739896">
    <property type="protein sequence ID" value="QHT76405.1"/>
    <property type="molecule type" value="Genomic_DNA"/>
</dbReference>
<evidence type="ECO:0008006" key="2">
    <source>
        <dbReference type="Google" id="ProtNLM"/>
    </source>
</evidence>
<protein>
    <recommendedName>
        <fullName evidence="2">NET domain-containing protein</fullName>
    </recommendedName>
</protein>
<organism evidence="1">
    <name type="scientific">viral metagenome</name>
    <dbReference type="NCBI Taxonomy" id="1070528"/>
    <lineage>
        <taxon>unclassified sequences</taxon>
        <taxon>metagenomes</taxon>
        <taxon>organismal metagenomes</taxon>
    </lineage>
</organism>